<evidence type="ECO:0000256" key="3">
    <source>
        <dbReference type="ARBA" id="ARBA00023239"/>
    </source>
</evidence>
<dbReference type="EMBL" id="FNIT01000004">
    <property type="protein sequence ID" value="SDO20890.1"/>
    <property type="molecule type" value="Genomic_DNA"/>
</dbReference>
<evidence type="ECO:0000313" key="9">
    <source>
        <dbReference type="Proteomes" id="UP000198793"/>
    </source>
</evidence>
<feature type="domain" description="Dihydroneopterin aldolase/epimerase" evidence="7">
    <location>
        <begin position="173"/>
        <end position="280"/>
    </location>
</feature>
<dbReference type="Pfam" id="PF02152">
    <property type="entry name" value="FolB"/>
    <property type="match status" value="1"/>
</dbReference>
<dbReference type="AlphaFoldDB" id="A0A1H0HP28"/>
<dbReference type="STRING" id="1166073.SAMN05192530_104202"/>
<name>A0A1H0HP28_9HYPH</name>
<dbReference type="Pfam" id="PF04476">
    <property type="entry name" value="4HFCP_synth"/>
    <property type="match status" value="1"/>
</dbReference>
<comment type="catalytic activity">
    <reaction evidence="6">
        <text>2 D-glyceraldehyde 3-phosphate = 4-(hydroxymethyl)-2-furancarboxaldehyde phosphate + phosphate + 2 H2O</text>
        <dbReference type="Rhea" id="RHEA:43536"/>
        <dbReference type="ChEBI" id="CHEBI:15377"/>
        <dbReference type="ChEBI" id="CHEBI:43474"/>
        <dbReference type="ChEBI" id="CHEBI:59776"/>
        <dbReference type="ChEBI" id="CHEBI:83407"/>
        <dbReference type="EC" id="4.2.3.153"/>
    </reaction>
</comment>
<evidence type="ECO:0000313" key="8">
    <source>
        <dbReference type="EMBL" id="SDO20890.1"/>
    </source>
</evidence>
<organism evidence="8 9">
    <name type="scientific">Aureimonas jatrophae</name>
    <dbReference type="NCBI Taxonomy" id="1166073"/>
    <lineage>
        <taxon>Bacteria</taxon>
        <taxon>Pseudomonadati</taxon>
        <taxon>Pseudomonadota</taxon>
        <taxon>Alphaproteobacteria</taxon>
        <taxon>Hyphomicrobiales</taxon>
        <taxon>Aurantimonadaceae</taxon>
        <taxon>Aureimonas</taxon>
    </lineage>
</organism>
<dbReference type="InterPro" id="IPR043133">
    <property type="entry name" value="GTP-CH-I_C/QueF"/>
</dbReference>
<dbReference type="Proteomes" id="UP000198793">
    <property type="component" value="Unassembled WGS sequence"/>
</dbReference>
<dbReference type="SUPFAM" id="SSF55620">
    <property type="entry name" value="Tetrahydrobiopterin biosynthesis enzymes-like"/>
    <property type="match status" value="1"/>
</dbReference>
<evidence type="ECO:0000256" key="6">
    <source>
        <dbReference type="ARBA" id="ARBA00047628"/>
    </source>
</evidence>
<dbReference type="RefSeq" id="WP_170842560.1">
    <property type="nucleotide sequence ID" value="NZ_FNIT01000004.1"/>
</dbReference>
<dbReference type="InterPro" id="IPR007565">
    <property type="entry name" value="4HFCP_synth"/>
</dbReference>
<evidence type="ECO:0000256" key="1">
    <source>
        <dbReference type="ARBA" id="ARBA00003810"/>
    </source>
</evidence>
<keyword evidence="4" id="KW-0704">Schiff base</keyword>
<evidence type="ECO:0000256" key="4">
    <source>
        <dbReference type="ARBA" id="ARBA00023270"/>
    </source>
</evidence>
<sequence length="288" mass="31527">MSTVRTRLCVRVSSPDAARRALAAGADYVLAPLRRERPSIGVPDRLAEGRDGPETLLAVAVDESLPGEPLRVARLREVNDALEDLSGFAAVLLDPDRALLRTVSLEALARFQARCREAGLECWLGGALEAPDIPRLLVLGPDALVFDEEVDPAALRSLLIQDPPDETGATDRILVRDLVLPLTVGAYGFEQGRAQRVRFNVEADVLRPRRRPREMGDVYSYDLILDAARRLTERGHTALVETLAEELAEAVLADPRVRAVQIDVEKLDLGPGAVGIRISRTRDDLLID</sequence>
<dbReference type="GO" id="GO:0006760">
    <property type="term" value="P:folic acid-containing compound metabolic process"/>
    <property type="evidence" value="ECO:0007669"/>
    <property type="project" value="InterPro"/>
</dbReference>
<keyword evidence="3" id="KW-0456">Lyase</keyword>
<accession>A0A1H0HP28</accession>
<dbReference type="EC" id="4.2.3.153" evidence="2"/>
<protein>
    <recommendedName>
        <fullName evidence="2">(5-formylfuran-3-yl)methyl phosphate synthase</fullName>
        <ecNumber evidence="2">4.2.3.153</ecNumber>
    </recommendedName>
    <alternativeName>
        <fullName evidence="5">4-(hydroxymethyl)-2-furancarboxaldehyde-phosphate synthase</fullName>
    </alternativeName>
</protein>
<dbReference type="GO" id="GO:0004150">
    <property type="term" value="F:dihydroneopterin aldolase activity"/>
    <property type="evidence" value="ECO:0007669"/>
    <property type="project" value="InterPro"/>
</dbReference>
<keyword evidence="9" id="KW-1185">Reference proteome</keyword>
<gene>
    <name evidence="8" type="ORF">SAMN05192530_104202</name>
</gene>
<evidence type="ECO:0000256" key="5">
    <source>
        <dbReference type="ARBA" id="ARBA00032523"/>
    </source>
</evidence>
<dbReference type="Gene3D" id="3.30.1130.10">
    <property type="match status" value="1"/>
</dbReference>
<dbReference type="InterPro" id="IPR006157">
    <property type="entry name" value="FolB_dom"/>
</dbReference>
<reference evidence="8 9" key="1">
    <citation type="submission" date="2016-10" db="EMBL/GenBank/DDBJ databases">
        <authorList>
            <person name="de Groot N.N."/>
        </authorList>
    </citation>
    <scope>NUCLEOTIDE SEQUENCE [LARGE SCALE GENOMIC DNA]</scope>
    <source>
        <strain evidence="9">L7-484,KACC 16230,DSM 25025</strain>
    </source>
</reference>
<evidence type="ECO:0000256" key="2">
    <source>
        <dbReference type="ARBA" id="ARBA00012553"/>
    </source>
</evidence>
<dbReference type="SMART" id="SM00905">
    <property type="entry name" value="FolB"/>
    <property type="match status" value="1"/>
</dbReference>
<evidence type="ECO:0000259" key="7">
    <source>
        <dbReference type="SMART" id="SM00905"/>
    </source>
</evidence>
<proteinExistence type="predicted"/>
<comment type="function">
    <text evidence="1">Catalyzes the formation of 4-(hydroxymethyl)-2-furancarboxaldehyde phosphate (4-HFC-P) from two molecules of glyceraldehyde-3-P (GA-3-P).</text>
</comment>